<dbReference type="InterPro" id="IPR005302">
    <property type="entry name" value="MoCF_Sase_C"/>
</dbReference>
<dbReference type="PROSITE" id="PS51340">
    <property type="entry name" value="MOSC"/>
    <property type="match status" value="1"/>
</dbReference>
<dbReference type="GO" id="GO:0003824">
    <property type="term" value="F:catalytic activity"/>
    <property type="evidence" value="ECO:0007669"/>
    <property type="project" value="InterPro"/>
</dbReference>
<feature type="domain" description="MOSC" evidence="1">
    <location>
        <begin position="120"/>
        <end position="265"/>
    </location>
</feature>
<dbReference type="SUPFAM" id="SSF141673">
    <property type="entry name" value="MOSC N-terminal domain-like"/>
    <property type="match status" value="1"/>
</dbReference>
<evidence type="ECO:0000313" key="3">
    <source>
        <dbReference type="Proteomes" id="UP000017842"/>
    </source>
</evidence>
<dbReference type="PATRIC" id="fig|1116472.3.peg.1288"/>
<dbReference type="PANTHER" id="PTHR14237:SF19">
    <property type="entry name" value="MITOCHONDRIAL AMIDOXIME REDUCING COMPONENT 1"/>
    <property type="match status" value="1"/>
</dbReference>
<dbReference type="STRING" id="1116472.MGMO_44c00180"/>
<organism evidence="2 3">
    <name type="scientific">Methyloglobulus morosus KoM1</name>
    <dbReference type="NCBI Taxonomy" id="1116472"/>
    <lineage>
        <taxon>Bacteria</taxon>
        <taxon>Pseudomonadati</taxon>
        <taxon>Pseudomonadota</taxon>
        <taxon>Gammaproteobacteria</taxon>
        <taxon>Methylococcales</taxon>
        <taxon>Methylococcaceae</taxon>
        <taxon>Methyloglobulus</taxon>
    </lineage>
</organism>
<dbReference type="OrthoDB" id="581532at2"/>
<evidence type="ECO:0000259" key="1">
    <source>
        <dbReference type="PROSITE" id="PS51340"/>
    </source>
</evidence>
<evidence type="ECO:0000313" key="2">
    <source>
        <dbReference type="EMBL" id="ESS72870.1"/>
    </source>
</evidence>
<dbReference type="Pfam" id="PF03473">
    <property type="entry name" value="MOSC"/>
    <property type="match status" value="1"/>
</dbReference>
<dbReference type="InterPro" id="IPR011037">
    <property type="entry name" value="Pyrv_Knase-like_insert_dom_sf"/>
</dbReference>
<dbReference type="GO" id="GO:0030151">
    <property type="term" value="F:molybdenum ion binding"/>
    <property type="evidence" value="ECO:0007669"/>
    <property type="project" value="InterPro"/>
</dbReference>
<dbReference type="EMBL" id="AYLO01000043">
    <property type="protein sequence ID" value="ESS72870.1"/>
    <property type="molecule type" value="Genomic_DNA"/>
</dbReference>
<comment type="caution">
    <text evidence="2">The sequence shown here is derived from an EMBL/GenBank/DDBJ whole genome shotgun (WGS) entry which is preliminary data.</text>
</comment>
<reference evidence="2 3" key="1">
    <citation type="journal article" date="2013" name="Genome Announc.">
        <title>Draft Genome Sequence of the Methanotrophic Gammaproteobacterium Methyloglobulus morosus DSM 22980 Strain KoM1.</title>
        <authorList>
            <person name="Poehlein A."/>
            <person name="Deutzmann J.S."/>
            <person name="Daniel R."/>
            <person name="Simeonova D.D."/>
        </authorList>
    </citation>
    <scope>NUCLEOTIDE SEQUENCE [LARGE SCALE GENOMIC DNA]</scope>
    <source>
        <strain evidence="2 3">KoM1</strain>
    </source>
</reference>
<dbReference type="AlphaFoldDB" id="V5BHT6"/>
<name>V5BHT6_9GAMM</name>
<sequence length="278" mass="30944">MTSIVLSDIYIYPVKSLTGISVLRCPVVETGLKYDRKWMLVDSERQFLSQRRLPKMALIKTALTEKALILSAPGMDDMTLPLEPTTSEIVPSTVWHDQVDTIAVSAEADEWFSQFLSMDCRLVFQPDSAIRPVNPDFAQPEDQTALSDGFPFLLISENSLVALNQAMQLELAMIRFRPNLVVSGCEGYAEDFWRDITIGNIGFRLPKPCSRCAVPTINPETGESGKEPLTTLNRLRKWQNKVYFGQNALHNDLGVLSVGDSIQINLTGSQQPPLSLPA</sequence>
<accession>V5BHT6</accession>
<dbReference type="GO" id="GO:0030170">
    <property type="term" value="F:pyridoxal phosphate binding"/>
    <property type="evidence" value="ECO:0007669"/>
    <property type="project" value="InterPro"/>
</dbReference>
<dbReference type="SUPFAM" id="SSF50800">
    <property type="entry name" value="PK beta-barrel domain-like"/>
    <property type="match status" value="1"/>
</dbReference>
<dbReference type="RefSeq" id="WP_023494120.1">
    <property type="nucleotide sequence ID" value="NZ_AYLO01000043.1"/>
</dbReference>
<dbReference type="Proteomes" id="UP000017842">
    <property type="component" value="Unassembled WGS sequence"/>
</dbReference>
<keyword evidence="3" id="KW-1185">Reference proteome</keyword>
<dbReference type="eggNOG" id="COG3217">
    <property type="taxonomic scope" value="Bacteria"/>
</dbReference>
<dbReference type="Pfam" id="PF03476">
    <property type="entry name" value="MOSC_N"/>
    <property type="match status" value="1"/>
</dbReference>
<gene>
    <name evidence="2" type="ORF">MGMO_44c00180</name>
</gene>
<proteinExistence type="predicted"/>
<dbReference type="InterPro" id="IPR005303">
    <property type="entry name" value="MOCOS_middle"/>
</dbReference>
<dbReference type="PANTHER" id="PTHR14237">
    <property type="entry name" value="MOLYBDOPTERIN COFACTOR SULFURASE MOSC"/>
    <property type="match status" value="1"/>
</dbReference>
<protein>
    <submittedName>
        <fullName evidence="2">MOSC domain-containing protein</fullName>
    </submittedName>
</protein>